<accession>A0AAW6TCY7</accession>
<evidence type="ECO:0000256" key="7">
    <source>
        <dbReference type="ARBA" id="ARBA00022842"/>
    </source>
</evidence>
<evidence type="ECO:0000313" key="12">
    <source>
        <dbReference type="EMBL" id="MDI2099678.1"/>
    </source>
</evidence>
<evidence type="ECO:0000256" key="1">
    <source>
        <dbReference type="ARBA" id="ARBA00001946"/>
    </source>
</evidence>
<dbReference type="InterPro" id="IPR015375">
    <property type="entry name" value="NADH_PPase-like_N"/>
</dbReference>
<dbReference type="InterPro" id="IPR020476">
    <property type="entry name" value="Nudix_hydrolase"/>
</dbReference>
<dbReference type="Gene3D" id="3.90.79.10">
    <property type="entry name" value="Nucleoside Triphosphate Pyrophosphohydrolase"/>
    <property type="match status" value="1"/>
</dbReference>
<comment type="similarity">
    <text evidence="3">Belongs to the Nudix hydrolase family. NudC subfamily.</text>
</comment>
<protein>
    <recommendedName>
        <fullName evidence="4">NAD(+) diphosphatase</fullName>
        <ecNumber evidence="4">3.6.1.22</ecNumber>
    </recommendedName>
</protein>
<dbReference type="PANTHER" id="PTHR42904:SF6">
    <property type="entry name" value="NAD-CAPPED RNA HYDROLASE NUDT12"/>
    <property type="match status" value="1"/>
</dbReference>
<evidence type="ECO:0000256" key="6">
    <source>
        <dbReference type="ARBA" id="ARBA00022801"/>
    </source>
</evidence>
<evidence type="ECO:0000256" key="9">
    <source>
        <dbReference type="ARBA" id="ARBA00023679"/>
    </source>
</evidence>
<dbReference type="PROSITE" id="PS51462">
    <property type="entry name" value="NUDIX"/>
    <property type="match status" value="1"/>
</dbReference>
<keyword evidence="13" id="KW-1185">Reference proteome</keyword>
<evidence type="ECO:0000256" key="8">
    <source>
        <dbReference type="ARBA" id="ARBA00023027"/>
    </source>
</evidence>
<name>A0AAW6TCY7_9MICO</name>
<dbReference type="GO" id="GO:0046872">
    <property type="term" value="F:metal ion binding"/>
    <property type="evidence" value="ECO:0007669"/>
    <property type="project" value="UniProtKB-KW"/>
</dbReference>
<sequence length="314" mass="34503">MTQSVSQRLPFVRSEVDRDHAARFDQDLVDRLWNDPSARVLVVMDGQAPIQGAAALRLLPTSAVPRIEPVVYLGRTRAATPTEPVGTPVLGVSLSGDPHAGVAARLEVEWGALRSIAHLLSPRDLNLFTEAVAIFNWHGAHEFSPRSGQPTTVTMGGWVRVDPTNSEHFPRTDPAVIVAVTDRDDRLLLGSNAMWEHNRYSLLAGFVEPGESLEAAVEREVFEETGVLVTEPMYLGSQPWPFPASLMLGFTARVHDDWNGATVPDGEEILDLRWFSRDELTAALPQLLLPGPSSISRALIEHWYGAQIEDGSRP</sequence>
<dbReference type="EC" id="3.6.1.22" evidence="4"/>
<dbReference type="InterPro" id="IPR049734">
    <property type="entry name" value="NudC-like_C"/>
</dbReference>
<dbReference type="GO" id="GO:0006742">
    <property type="term" value="P:NADP+ catabolic process"/>
    <property type="evidence" value="ECO:0007669"/>
    <property type="project" value="TreeGrafter"/>
</dbReference>
<proteinExistence type="inferred from homology"/>
<dbReference type="PRINTS" id="PR00502">
    <property type="entry name" value="NUDIXFAMILY"/>
</dbReference>
<dbReference type="InterPro" id="IPR050241">
    <property type="entry name" value="NAD-cap_RNA_hydrolase_NudC"/>
</dbReference>
<dbReference type="AlphaFoldDB" id="A0AAW6TCY7"/>
<evidence type="ECO:0000313" key="13">
    <source>
        <dbReference type="Proteomes" id="UP001321506"/>
    </source>
</evidence>
<feature type="domain" description="Nudix hydrolase" evidence="11">
    <location>
        <begin position="170"/>
        <end position="301"/>
    </location>
</feature>
<keyword evidence="5" id="KW-0479">Metal-binding</keyword>
<dbReference type="Proteomes" id="UP001321506">
    <property type="component" value="Unassembled WGS sequence"/>
</dbReference>
<evidence type="ECO:0000256" key="4">
    <source>
        <dbReference type="ARBA" id="ARBA00012381"/>
    </source>
</evidence>
<dbReference type="InterPro" id="IPR015797">
    <property type="entry name" value="NUDIX_hydrolase-like_dom_sf"/>
</dbReference>
<evidence type="ECO:0000256" key="10">
    <source>
        <dbReference type="RuleBase" id="RU003476"/>
    </source>
</evidence>
<dbReference type="InterPro" id="IPR000086">
    <property type="entry name" value="NUDIX_hydrolase_dom"/>
</dbReference>
<evidence type="ECO:0000259" key="11">
    <source>
        <dbReference type="PROSITE" id="PS51462"/>
    </source>
</evidence>
<gene>
    <name evidence="12" type="primary">nudC</name>
    <name evidence="12" type="ORF">QF206_11950</name>
</gene>
<comment type="cofactor">
    <cofactor evidence="1">
        <name>Mg(2+)</name>
        <dbReference type="ChEBI" id="CHEBI:18420"/>
    </cofactor>
</comment>
<comment type="catalytic activity">
    <reaction evidence="9">
        <text>a 5'-end NAD(+)-phospho-ribonucleoside in mRNA + H2O = a 5'-end phospho-adenosine-phospho-ribonucleoside in mRNA + beta-nicotinamide D-ribonucleotide + 2 H(+)</text>
        <dbReference type="Rhea" id="RHEA:60876"/>
        <dbReference type="Rhea" id="RHEA-COMP:15698"/>
        <dbReference type="Rhea" id="RHEA-COMP:15719"/>
        <dbReference type="ChEBI" id="CHEBI:14649"/>
        <dbReference type="ChEBI" id="CHEBI:15377"/>
        <dbReference type="ChEBI" id="CHEBI:15378"/>
        <dbReference type="ChEBI" id="CHEBI:144029"/>
        <dbReference type="ChEBI" id="CHEBI:144051"/>
    </reaction>
    <physiologicalReaction direction="left-to-right" evidence="9">
        <dbReference type="Rhea" id="RHEA:60877"/>
    </physiologicalReaction>
</comment>
<dbReference type="RefSeq" id="WP_281489466.1">
    <property type="nucleotide sequence ID" value="NZ_CP159582.1"/>
</dbReference>
<dbReference type="PANTHER" id="PTHR42904">
    <property type="entry name" value="NUDIX HYDROLASE, NUDC SUBFAMILY"/>
    <property type="match status" value="1"/>
</dbReference>
<dbReference type="Gene3D" id="3.90.79.20">
    <property type="match status" value="1"/>
</dbReference>
<dbReference type="GO" id="GO:0019677">
    <property type="term" value="P:NAD+ catabolic process"/>
    <property type="evidence" value="ECO:0007669"/>
    <property type="project" value="TreeGrafter"/>
</dbReference>
<evidence type="ECO:0000256" key="2">
    <source>
        <dbReference type="ARBA" id="ARBA00001947"/>
    </source>
</evidence>
<comment type="cofactor">
    <cofactor evidence="2">
        <name>Zn(2+)</name>
        <dbReference type="ChEBI" id="CHEBI:29105"/>
    </cofactor>
</comment>
<organism evidence="12 13">
    <name type="scientific">Ruicaihuangia caeni</name>
    <dbReference type="NCBI Taxonomy" id="3042517"/>
    <lineage>
        <taxon>Bacteria</taxon>
        <taxon>Bacillati</taxon>
        <taxon>Actinomycetota</taxon>
        <taxon>Actinomycetes</taxon>
        <taxon>Micrococcales</taxon>
        <taxon>Microbacteriaceae</taxon>
        <taxon>Ruicaihuangia</taxon>
    </lineage>
</organism>
<dbReference type="Pfam" id="PF09296">
    <property type="entry name" value="NUDIX-like"/>
    <property type="match status" value="1"/>
</dbReference>
<evidence type="ECO:0000256" key="5">
    <source>
        <dbReference type="ARBA" id="ARBA00022723"/>
    </source>
</evidence>
<evidence type="ECO:0000256" key="3">
    <source>
        <dbReference type="ARBA" id="ARBA00009595"/>
    </source>
</evidence>
<dbReference type="CDD" id="cd03429">
    <property type="entry name" value="NUDIX_NADH_pyrophosphatase_Nudt13"/>
    <property type="match status" value="1"/>
</dbReference>
<keyword evidence="6 10" id="KW-0378">Hydrolase</keyword>
<dbReference type="GO" id="GO:0005829">
    <property type="term" value="C:cytosol"/>
    <property type="evidence" value="ECO:0007669"/>
    <property type="project" value="TreeGrafter"/>
</dbReference>
<comment type="caution">
    <text evidence="12">The sequence shown here is derived from an EMBL/GenBank/DDBJ whole genome shotgun (WGS) entry which is preliminary data.</text>
</comment>
<dbReference type="InterPro" id="IPR020084">
    <property type="entry name" value="NUDIX_hydrolase_CS"/>
</dbReference>
<dbReference type="EMBL" id="JASATX010000006">
    <property type="protein sequence ID" value="MDI2099678.1"/>
    <property type="molecule type" value="Genomic_DNA"/>
</dbReference>
<dbReference type="PROSITE" id="PS00893">
    <property type="entry name" value="NUDIX_BOX"/>
    <property type="match status" value="1"/>
</dbReference>
<keyword evidence="7" id="KW-0460">Magnesium</keyword>
<dbReference type="Pfam" id="PF00293">
    <property type="entry name" value="NUDIX"/>
    <property type="match status" value="1"/>
</dbReference>
<keyword evidence="8" id="KW-0520">NAD</keyword>
<dbReference type="SUPFAM" id="SSF55811">
    <property type="entry name" value="Nudix"/>
    <property type="match status" value="1"/>
</dbReference>
<dbReference type="NCBIfam" id="NF001299">
    <property type="entry name" value="PRK00241.1"/>
    <property type="match status" value="1"/>
</dbReference>
<dbReference type="GO" id="GO:0035529">
    <property type="term" value="F:NADH pyrophosphatase activity"/>
    <property type="evidence" value="ECO:0007669"/>
    <property type="project" value="TreeGrafter"/>
</dbReference>
<reference evidence="12 13" key="1">
    <citation type="submission" date="2023-04" db="EMBL/GenBank/DDBJ databases">
        <title>Klugiella caeni sp. nov. isolated from the sludge of biochemical tank.</title>
        <authorList>
            <person name="Geng K."/>
        </authorList>
    </citation>
    <scope>NUCLEOTIDE SEQUENCE [LARGE SCALE GENOMIC DNA]</scope>
    <source>
        <strain evidence="12 13">YN-L-19</strain>
    </source>
</reference>